<comment type="caution">
    <text evidence="2">The sequence shown here is derived from an EMBL/GenBank/DDBJ whole genome shotgun (WGS) entry which is preliminary data.</text>
</comment>
<proteinExistence type="predicted"/>
<reference evidence="2" key="1">
    <citation type="submission" date="2021-07" db="EMBL/GenBank/DDBJ databases">
        <authorList>
            <person name="Durling M."/>
        </authorList>
    </citation>
    <scope>NUCLEOTIDE SEQUENCE</scope>
</reference>
<name>A0A9N9PPZ7_9HELO</name>
<feature type="chain" id="PRO_5040291008" description="Ecp2 effector protein domain-containing protein" evidence="1">
    <location>
        <begin position="23"/>
        <end position="153"/>
    </location>
</feature>
<organism evidence="2 3">
    <name type="scientific">Hymenoscyphus albidus</name>
    <dbReference type="NCBI Taxonomy" id="595503"/>
    <lineage>
        <taxon>Eukaryota</taxon>
        <taxon>Fungi</taxon>
        <taxon>Dikarya</taxon>
        <taxon>Ascomycota</taxon>
        <taxon>Pezizomycotina</taxon>
        <taxon>Leotiomycetes</taxon>
        <taxon>Helotiales</taxon>
        <taxon>Helotiaceae</taxon>
        <taxon>Hymenoscyphus</taxon>
    </lineage>
</organism>
<keyword evidence="3" id="KW-1185">Reference proteome</keyword>
<dbReference type="AlphaFoldDB" id="A0A9N9PPZ7"/>
<dbReference type="EMBL" id="CAJVRM010000002">
    <property type="protein sequence ID" value="CAG8970738.1"/>
    <property type="molecule type" value="Genomic_DNA"/>
</dbReference>
<keyword evidence="1" id="KW-0732">Signal</keyword>
<accession>A0A9N9PPZ7</accession>
<dbReference type="OrthoDB" id="5401396at2759"/>
<evidence type="ECO:0000256" key="1">
    <source>
        <dbReference type="SAM" id="SignalP"/>
    </source>
</evidence>
<sequence length="153" mass="16558">MLCSTTTAQIFAFLALTASTLAVPLTSNDGLVTDYKVWAAEKGVITTREEGLQKRAGGLYACNAPNFSNSEGCVLLHPVIGQCSSFPNGFIDRVSSIGPDSDLICTLFDNSSCQRNQPQLDNVVSPGFQRLHDIGYPGGTWEDRLASYICFRN</sequence>
<protein>
    <recommendedName>
        <fullName evidence="4">Ecp2 effector protein domain-containing protein</fullName>
    </recommendedName>
</protein>
<gene>
    <name evidence="2" type="ORF">HYALB_00001520</name>
</gene>
<evidence type="ECO:0008006" key="4">
    <source>
        <dbReference type="Google" id="ProtNLM"/>
    </source>
</evidence>
<evidence type="ECO:0000313" key="3">
    <source>
        <dbReference type="Proteomes" id="UP000701801"/>
    </source>
</evidence>
<dbReference type="Proteomes" id="UP000701801">
    <property type="component" value="Unassembled WGS sequence"/>
</dbReference>
<feature type="signal peptide" evidence="1">
    <location>
        <begin position="1"/>
        <end position="22"/>
    </location>
</feature>
<evidence type="ECO:0000313" key="2">
    <source>
        <dbReference type="EMBL" id="CAG8970738.1"/>
    </source>
</evidence>